<keyword evidence="2" id="KW-0812">Transmembrane</keyword>
<dbReference type="AlphaFoldDB" id="A0A9P5PBP8"/>
<dbReference type="Proteomes" id="UP000772434">
    <property type="component" value="Unassembled WGS sequence"/>
</dbReference>
<evidence type="ECO:0000256" key="1">
    <source>
        <dbReference type="SAM" id="MobiDB-lite"/>
    </source>
</evidence>
<dbReference type="EMBL" id="JADNRY010000246">
    <property type="protein sequence ID" value="KAF9060386.1"/>
    <property type="molecule type" value="Genomic_DNA"/>
</dbReference>
<sequence length="240" mass="27346">MCCLWYIRLHLHLLVRGLVVVVPRKSQLVKRSFTEMVPHLYLHFLRPHQRQIPQYFSTFYFSVLTFDDGSSTSPIIIRLCLNLPVLHIHAAPSLPAPPYSPHPPLPPSNSLPSSNSNSTSPRSLNPRKLHSHTLYLPTLPPTISTLIHLTNKHHQHQTLATQRLHRYVRTLEALKAHEQTRECAQKMVFDWVRRISGGSLILMSGILKTNRVHFGVGVLVLVFLRLCCGKSRRKALGMCS</sequence>
<feature type="chain" id="PRO_5040238224" evidence="3">
    <location>
        <begin position="18"/>
        <end position="240"/>
    </location>
</feature>
<feature type="transmembrane region" description="Helical" evidence="2">
    <location>
        <begin position="212"/>
        <end position="228"/>
    </location>
</feature>
<evidence type="ECO:0000313" key="4">
    <source>
        <dbReference type="EMBL" id="KAF9060386.1"/>
    </source>
</evidence>
<feature type="signal peptide" evidence="3">
    <location>
        <begin position="1"/>
        <end position="17"/>
    </location>
</feature>
<keyword evidence="5" id="KW-1185">Reference proteome</keyword>
<evidence type="ECO:0000256" key="2">
    <source>
        <dbReference type="SAM" id="Phobius"/>
    </source>
</evidence>
<accession>A0A9P5PBP8</accession>
<keyword evidence="2" id="KW-0472">Membrane</keyword>
<organism evidence="4 5">
    <name type="scientific">Rhodocollybia butyracea</name>
    <dbReference type="NCBI Taxonomy" id="206335"/>
    <lineage>
        <taxon>Eukaryota</taxon>
        <taxon>Fungi</taxon>
        <taxon>Dikarya</taxon>
        <taxon>Basidiomycota</taxon>
        <taxon>Agaricomycotina</taxon>
        <taxon>Agaricomycetes</taxon>
        <taxon>Agaricomycetidae</taxon>
        <taxon>Agaricales</taxon>
        <taxon>Marasmiineae</taxon>
        <taxon>Omphalotaceae</taxon>
        <taxon>Rhodocollybia</taxon>
    </lineage>
</organism>
<name>A0A9P5PBP8_9AGAR</name>
<proteinExistence type="predicted"/>
<gene>
    <name evidence="4" type="ORF">BDP27DRAFT_422961</name>
</gene>
<evidence type="ECO:0000256" key="3">
    <source>
        <dbReference type="SAM" id="SignalP"/>
    </source>
</evidence>
<reference evidence="4" key="1">
    <citation type="submission" date="2020-11" db="EMBL/GenBank/DDBJ databases">
        <authorList>
            <consortium name="DOE Joint Genome Institute"/>
            <person name="Ahrendt S."/>
            <person name="Riley R."/>
            <person name="Andreopoulos W."/>
            <person name="Labutti K."/>
            <person name="Pangilinan J."/>
            <person name="Ruiz-Duenas F.J."/>
            <person name="Barrasa J.M."/>
            <person name="Sanchez-Garcia M."/>
            <person name="Camarero S."/>
            <person name="Miyauchi S."/>
            <person name="Serrano A."/>
            <person name="Linde D."/>
            <person name="Babiker R."/>
            <person name="Drula E."/>
            <person name="Ayuso-Fernandez I."/>
            <person name="Pacheco R."/>
            <person name="Padilla G."/>
            <person name="Ferreira P."/>
            <person name="Barriuso J."/>
            <person name="Kellner H."/>
            <person name="Castanera R."/>
            <person name="Alfaro M."/>
            <person name="Ramirez L."/>
            <person name="Pisabarro A.G."/>
            <person name="Kuo A."/>
            <person name="Tritt A."/>
            <person name="Lipzen A."/>
            <person name="He G."/>
            <person name="Yan M."/>
            <person name="Ng V."/>
            <person name="Cullen D."/>
            <person name="Martin F."/>
            <person name="Rosso M.-N."/>
            <person name="Henrissat B."/>
            <person name="Hibbett D."/>
            <person name="Martinez A.T."/>
            <person name="Grigoriev I.V."/>
        </authorList>
    </citation>
    <scope>NUCLEOTIDE SEQUENCE</scope>
    <source>
        <strain evidence="4">AH 40177</strain>
    </source>
</reference>
<comment type="caution">
    <text evidence="4">The sequence shown here is derived from an EMBL/GenBank/DDBJ whole genome shotgun (WGS) entry which is preliminary data.</text>
</comment>
<feature type="compositionally biased region" description="Pro residues" evidence="1">
    <location>
        <begin position="99"/>
        <end position="109"/>
    </location>
</feature>
<evidence type="ECO:0000313" key="5">
    <source>
        <dbReference type="Proteomes" id="UP000772434"/>
    </source>
</evidence>
<feature type="region of interest" description="Disordered" evidence="1">
    <location>
        <begin position="99"/>
        <end position="127"/>
    </location>
</feature>
<protein>
    <submittedName>
        <fullName evidence="4">Uncharacterized protein</fullName>
    </submittedName>
</protein>
<feature type="compositionally biased region" description="Low complexity" evidence="1">
    <location>
        <begin position="110"/>
        <end position="124"/>
    </location>
</feature>
<keyword evidence="3" id="KW-0732">Signal</keyword>
<keyword evidence="2" id="KW-1133">Transmembrane helix</keyword>